<name>A0AA96WR71_LEPBY</name>
<proteinExistence type="predicted"/>
<dbReference type="CDD" id="cd06433">
    <property type="entry name" value="GT_2_WfgS_like"/>
    <property type="match status" value="1"/>
</dbReference>
<evidence type="ECO:0000313" key="2">
    <source>
        <dbReference type="EMBL" id="WNZ44013.1"/>
    </source>
</evidence>
<dbReference type="AlphaFoldDB" id="A0AA96WR71"/>
<reference evidence="2" key="2">
    <citation type="submission" date="2023-07" db="EMBL/GenBank/DDBJ databases">
        <authorList>
            <person name="Bai X.-H."/>
            <person name="Wang H.-H."/>
            <person name="Wang J."/>
            <person name="Ma M.-Y."/>
            <person name="Hu H.-H."/>
            <person name="Song Z.-L."/>
            <person name="Ma H.-G."/>
            <person name="Fan Y."/>
            <person name="Du C.-Y."/>
            <person name="Xu J.-C."/>
        </authorList>
    </citation>
    <scope>NUCLEOTIDE SEQUENCE</scope>
    <source>
        <strain evidence="2">CZ1</strain>
    </source>
</reference>
<reference evidence="2" key="1">
    <citation type="journal article" date="2023" name="Plants (Basel)">
        <title>Genomic Analysis of Leptolyngbya boryana CZ1 Reveals Efficient Carbon Fixation Modules.</title>
        <authorList>
            <person name="Bai X."/>
            <person name="Wang H."/>
            <person name="Cheng W."/>
            <person name="Wang J."/>
            <person name="Ma M."/>
            <person name="Hu H."/>
            <person name="Song Z."/>
            <person name="Ma H."/>
            <person name="Fan Y."/>
            <person name="Du C."/>
            <person name="Xu J."/>
        </authorList>
    </citation>
    <scope>NUCLEOTIDE SEQUENCE</scope>
    <source>
        <strain evidence="2">CZ1</strain>
    </source>
</reference>
<dbReference type="PANTHER" id="PTHR22916">
    <property type="entry name" value="GLYCOSYLTRANSFERASE"/>
    <property type="match status" value="1"/>
</dbReference>
<dbReference type="SUPFAM" id="SSF53448">
    <property type="entry name" value="Nucleotide-diphospho-sugar transferases"/>
    <property type="match status" value="1"/>
</dbReference>
<dbReference type="Gene3D" id="3.90.550.10">
    <property type="entry name" value="Spore Coat Polysaccharide Biosynthesis Protein SpsA, Chain A"/>
    <property type="match status" value="1"/>
</dbReference>
<gene>
    <name evidence="2" type="ORF">Q2T42_19455</name>
</gene>
<dbReference type="InterPro" id="IPR029044">
    <property type="entry name" value="Nucleotide-diphossugar_trans"/>
</dbReference>
<dbReference type="Pfam" id="PF00535">
    <property type="entry name" value="Glycos_transf_2"/>
    <property type="match status" value="1"/>
</dbReference>
<feature type="domain" description="Glycosyltransferase 2-like" evidence="1">
    <location>
        <begin position="4"/>
        <end position="129"/>
    </location>
</feature>
<sequence>MKVSIVTVTYNAAATIRDTIESVLAQDYPNIEHIIIDGASKDNTVEIVQSYGDRIARFVSEPDRGMYDGMNKGIKLATGDAIAILNADDVYINSHVISTIVEHFQQQQVDSVFADLVYVKHDEPDKIVRYYSSAHFHPDKFAYGWMPAHPTFVVKRWAFDRYGFFKTDYKIAADYELLIRFLAIHQMSYHYIPQVLVKMRTGGASTANLSSNWILNREIVRGCLENGIQTNMTKVLSKYFVKVFQLVARPA</sequence>
<protein>
    <submittedName>
        <fullName evidence="2">Glycosyltransferase family 2 protein</fullName>
        <ecNumber evidence="2">2.4.-.-</ecNumber>
    </submittedName>
</protein>
<organism evidence="2">
    <name type="scientific">Leptolyngbya boryana CZ1</name>
    <dbReference type="NCBI Taxonomy" id="3060204"/>
    <lineage>
        <taxon>Bacteria</taxon>
        <taxon>Bacillati</taxon>
        <taxon>Cyanobacteriota</taxon>
        <taxon>Cyanophyceae</taxon>
        <taxon>Leptolyngbyales</taxon>
        <taxon>Leptolyngbyaceae</taxon>
        <taxon>Leptolyngbya group</taxon>
        <taxon>Leptolyngbya</taxon>
    </lineage>
</organism>
<keyword evidence="2" id="KW-0808">Transferase</keyword>
<dbReference type="RefSeq" id="WP_316426197.1">
    <property type="nucleotide sequence ID" value="NZ_CP130144.1"/>
</dbReference>
<dbReference type="EMBL" id="CP130144">
    <property type="protein sequence ID" value="WNZ44013.1"/>
    <property type="molecule type" value="Genomic_DNA"/>
</dbReference>
<keyword evidence="2" id="KW-0328">Glycosyltransferase</keyword>
<dbReference type="EC" id="2.4.-.-" evidence="2"/>
<dbReference type="InterPro" id="IPR001173">
    <property type="entry name" value="Glyco_trans_2-like"/>
</dbReference>
<dbReference type="GO" id="GO:0016758">
    <property type="term" value="F:hexosyltransferase activity"/>
    <property type="evidence" value="ECO:0007669"/>
    <property type="project" value="UniProtKB-ARBA"/>
</dbReference>
<accession>A0AA96WR71</accession>
<evidence type="ECO:0000259" key="1">
    <source>
        <dbReference type="Pfam" id="PF00535"/>
    </source>
</evidence>
<dbReference type="PANTHER" id="PTHR22916:SF3">
    <property type="entry name" value="UDP-GLCNAC:BETAGAL BETA-1,3-N-ACETYLGLUCOSAMINYLTRANSFERASE-LIKE PROTEIN 1"/>
    <property type="match status" value="1"/>
</dbReference>